<dbReference type="eggNOG" id="ENOG502R7B6">
    <property type="taxonomic scope" value="Eukaryota"/>
</dbReference>
<sequence>MCNLALPGKHPRGFQSLQQLDRRLESLERRSEQHDDGDVPAPRAAPPQTKPRLTACHFGRALGLWKGQRFKLWQQKSGLLDGRSAELVVSGKDRLNGGPDERFLKAEMSSWAWAPRTSSPREAAMMWGLGNEVEAIEKYSKITGNIVNRETVFTIYKENDELYDWLGGLPDGLVEEEEEEEEETLKKNSGLSKILEEERKNSGGDGILGEGKLLAKNSGGGGILEVKCPHRKVLPCPLTLPYFYVPQAQGLMEILDREWLDFYFWTPGVSSVLRMKRDRDYWGLIFRVMSEFWWSNVVPARQERERGSPEAFMPSDTHPLTPAVIERSQKIASRARVIWTDYRGGGREEDEGSFSYTILKN</sequence>
<dbReference type="InterPro" id="IPR051703">
    <property type="entry name" value="NF-kappa-B_Signaling_Reg"/>
</dbReference>
<dbReference type="Gramene" id="EFJ27614">
    <property type="protein sequence ID" value="EFJ27614"/>
    <property type="gene ID" value="SELMODRAFT_411758"/>
</dbReference>
<dbReference type="EMBL" id="GL377581">
    <property type="protein sequence ID" value="EFJ27614.1"/>
    <property type="molecule type" value="Genomic_DNA"/>
</dbReference>
<evidence type="ECO:0000313" key="2">
    <source>
        <dbReference type="EMBL" id="EFJ27614.1"/>
    </source>
</evidence>
<dbReference type="AlphaFoldDB" id="D8RIY6"/>
<feature type="compositionally biased region" description="Basic and acidic residues" evidence="1">
    <location>
        <begin position="28"/>
        <end position="37"/>
    </location>
</feature>
<dbReference type="HOGENOM" id="CLU_768147_0_0_1"/>
<reference evidence="2 3" key="1">
    <citation type="journal article" date="2011" name="Science">
        <title>The Selaginella genome identifies genetic changes associated with the evolution of vascular plants.</title>
        <authorList>
            <person name="Banks J.A."/>
            <person name="Nishiyama T."/>
            <person name="Hasebe M."/>
            <person name="Bowman J.L."/>
            <person name="Gribskov M."/>
            <person name="dePamphilis C."/>
            <person name="Albert V.A."/>
            <person name="Aono N."/>
            <person name="Aoyama T."/>
            <person name="Ambrose B.A."/>
            <person name="Ashton N.W."/>
            <person name="Axtell M.J."/>
            <person name="Barker E."/>
            <person name="Barker M.S."/>
            <person name="Bennetzen J.L."/>
            <person name="Bonawitz N.D."/>
            <person name="Chapple C."/>
            <person name="Cheng C."/>
            <person name="Correa L.G."/>
            <person name="Dacre M."/>
            <person name="DeBarry J."/>
            <person name="Dreyer I."/>
            <person name="Elias M."/>
            <person name="Engstrom E.M."/>
            <person name="Estelle M."/>
            <person name="Feng L."/>
            <person name="Finet C."/>
            <person name="Floyd S.K."/>
            <person name="Frommer W.B."/>
            <person name="Fujita T."/>
            <person name="Gramzow L."/>
            <person name="Gutensohn M."/>
            <person name="Harholt J."/>
            <person name="Hattori M."/>
            <person name="Heyl A."/>
            <person name="Hirai T."/>
            <person name="Hiwatashi Y."/>
            <person name="Ishikawa M."/>
            <person name="Iwata M."/>
            <person name="Karol K.G."/>
            <person name="Koehler B."/>
            <person name="Kolukisaoglu U."/>
            <person name="Kubo M."/>
            <person name="Kurata T."/>
            <person name="Lalonde S."/>
            <person name="Li K."/>
            <person name="Li Y."/>
            <person name="Litt A."/>
            <person name="Lyons E."/>
            <person name="Manning G."/>
            <person name="Maruyama T."/>
            <person name="Michael T.P."/>
            <person name="Mikami K."/>
            <person name="Miyazaki S."/>
            <person name="Morinaga S."/>
            <person name="Murata T."/>
            <person name="Mueller-Roeber B."/>
            <person name="Nelson D.R."/>
            <person name="Obara M."/>
            <person name="Oguri Y."/>
            <person name="Olmstead R.G."/>
            <person name="Onodera N."/>
            <person name="Petersen B.L."/>
            <person name="Pils B."/>
            <person name="Prigge M."/>
            <person name="Rensing S.A."/>
            <person name="Riano-Pachon D.M."/>
            <person name="Roberts A.W."/>
            <person name="Sato Y."/>
            <person name="Scheller H.V."/>
            <person name="Schulz B."/>
            <person name="Schulz C."/>
            <person name="Shakirov E.V."/>
            <person name="Shibagaki N."/>
            <person name="Shinohara N."/>
            <person name="Shippen D.E."/>
            <person name="Soerensen I."/>
            <person name="Sotooka R."/>
            <person name="Sugimoto N."/>
            <person name="Sugita M."/>
            <person name="Sumikawa N."/>
            <person name="Tanurdzic M."/>
            <person name="Theissen G."/>
            <person name="Ulvskov P."/>
            <person name="Wakazuki S."/>
            <person name="Weng J.K."/>
            <person name="Willats W.W."/>
            <person name="Wipf D."/>
            <person name="Wolf P.G."/>
            <person name="Yang L."/>
            <person name="Zimmer A.D."/>
            <person name="Zhu Q."/>
            <person name="Mitros T."/>
            <person name="Hellsten U."/>
            <person name="Loque D."/>
            <person name="Otillar R."/>
            <person name="Salamov A."/>
            <person name="Schmutz J."/>
            <person name="Shapiro H."/>
            <person name="Lindquist E."/>
            <person name="Lucas S."/>
            <person name="Rokhsar D."/>
            <person name="Grigoriev I.V."/>
        </authorList>
    </citation>
    <scope>NUCLEOTIDE SEQUENCE [LARGE SCALE GENOMIC DNA]</scope>
</reference>
<proteinExistence type="predicted"/>
<dbReference type="STRING" id="88036.D8RIY6"/>
<dbReference type="PANTHER" id="PTHR46609:SF6">
    <property type="entry name" value="EXONUCLEASE, PHAGE-TYPE_RECB, C-TERMINAL DOMAIN-CONTAINING PROTEIN-RELATED"/>
    <property type="match status" value="1"/>
</dbReference>
<gene>
    <name evidence="2" type="ORF">SELMODRAFT_411758</name>
</gene>
<dbReference type="SUPFAM" id="SSF52980">
    <property type="entry name" value="Restriction endonuclease-like"/>
    <property type="match status" value="1"/>
</dbReference>
<organism evidence="3">
    <name type="scientific">Selaginella moellendorffii</name>
    <name type="common">Spikemoss</name>
    <dbReference type="NCBI Taxonomy" id="88036"/>
    <lineage>
        <taxon>Eukaryota</taxon>
        <taxon>Viridiplantae</taxon>
        <taxon>Streptophyta</taxon>
        <taxon>Embryophyta</taxon>
        <taxon>Tracheophyta</taxon>
        <taxon>Lycopodiopsida</taxon>
        <taxon>Selaginellales</taxon>
        <taxon>Selaginellaceae</taxon>
        <taxon>Selaginella</taxon>
    </lineage>
</organism>
<feature type="region of interest" description="Disordered" evidence="1">
    <location>
        <begin position="28"/>
        <end position="51"/>
    </location>
</feature>
<dbReference type="InterPro" id="IPR011335">
    <property type="entry name" value="Restrct_endonuc-II-like"/>
</dbReference>
<accession>D8RIY6</accession>
<dbReference type="CDD" id="cd22343">
    <property type="entry name" value="PDDEXK_lambda_exonuclease-like"/>
    <property type="match status" value="1"/>
</dbReference>
<evidence type="ECO:0000313" key="3">
    <source>
        <dbReference type="Proteomes" id="UP000001514"/>
    </source>
</evidence>
<keyword evidence="3" id="KW-1185">Reference proteome</keyword>
<dbReference type="PANTHER" id="PTHR46609">
    <property type="entry name" value="EXONUCLEASE, PHAGE-TYPE/RECB, C-TERMINAL DOMAIN-CONTAINING PROTEIN"/>
    <property type="match status" value="1"/>
</dbReference>
<evidence type="ECO:0000256" key="1">
    <source>
        <dbReference type="SAM" id="MobiDB-lite"/>
    </source>
</evidence>
<dbReference type="InterPro" id="IPR011604">
    <property type="entry name" value="PDDEXK-like_dom_sf"/>
</dbReference>
<dbReference type="Proteomes" id="UP000001514">
    <property type="component" value="Unassembled WGS sequence"/>
</dbReference>
<name>D8RIY6_SELML</name>
<dbReference type="Gene3D" id="3.90.320.10">
    <property type="match status" value="1"/>
</dbReference>
<dbReference type="InParanoid" id="D8RIY6"/>
<dbReference type="KEGG" id="smo:SELMODRAFT_411758"/>
<dbReference type="GO" id="GO:0006281">
    <property type="term" value="P:DNA repair"/>
    <property type="evidence" value="ECO:0007669"/>
    <property type="project" value="UniProtKB-ARBA"/>
</dbReference>
<protein>
    <submittedName>
        <fullName evidence="2">Uncharacterized protein</fullName>
    </submittedName>
</protein>